<dbReference type="EMBL" id="CP103836">
    <property type="protein sequence ID" value="WOB48523.1"/>
    <property type="molecule type" value="Genomic_DNA"/>
</dbReference>
<proteinExistence type="predicted"/>
<evidence type="ECO:0000313" key="2">
    <source>
        <dbReference type="Proteomes" id="UP001302716"/>
    </source>
</evidence>
<reference evidence="1 2" key="1">
    <citation type="submission" date="2022-08" db="EMBL/GenBank/DDBJ databases">
        <title>Whole genome sequencing-based tracing of a 2022 introduction and outbreak of Xanthomonas hortorum pv. pelargonii.</title>
        <authorList>
            <person name="Iruegas-Bocardo F."/>
            <person name="Weisberg A.K."/>
            <person name="Riutta E.R."/>
            <person name="Kilday K."/>
            <person name="Bonkowski J.C."/>
            <person name="Creswell T."/>
            <person name="Daughtrey M.L."/>
            <person name="Rane K."/>
            <person name="Grunwald N.J."/>
            <person name="Chang J.H."/>
            <person name="Putnam M.L."/>
        </authorList>
    </citation>
    <scope>NUCLEOTIDE SEQUENCE [LARGE SCALE GENOMIC DNA]</scope>
    <source>
        <strain evidence="1 2">22-323</strain>
    </source>
</reference>
<gene>
    <name evidence="1" type="ORF">NYR97_14865</name>
</gene>
<keyword evidence="2" id="KW-1185">Reference proteome</keyword>
<dbReference type="RefSeq" id="WP_316694212.1">
    <property type="nucleotide sequence ID" value="NZ_CP103836.1"/>
</dbReference>
<name>A0AAU0B662_9XANT</name>
<protein>
    <submittedName>
        <fullName evidence="1">Uncharacterized protein</fullName>
    </submittedName>
</protein>
<sequence length="65" mass="7047">MNAHDLAQAKSPELRASLAALRRAAALARKTAIQTDTELVIVRDGHLISISADQLRQEAQDQKAV</sequence>
<evidence type="ECO:0000313" key="1">
    <source>
        <dbReference type="EMBL" id="WOB48523.1"/>
    </source>
</evidence>
<dbReference type="AlphaFoldDB" id="A0AAU0B662"/>
<accession>A0AAU0B662</accession>
<dbReference type="Proteomes" id="UP001302716">
    <property type="component" value="Chromosome"/>
</dbReference>
<organism evidence="1 2">
    <name type="scientific">Xanthomonas hydrangeae</name>
    <dbReference type="NCBI Taxonomy" id="2775159"/>
    <lineage>
        <taxon>Bacteria</taxon>
        <taxon>Pseudomonadati</taxon>
        <taxon>Pseudomonadota</taxon>
        <taxon>Gammaproteobacteria</taxon>
        <taxon>Lysobacterales</taxon>
        <taxon>Lysobacteraceae</taxon>
        <taxon>Xanthomonas</taxon>
    </lineage>
</organism>